<dbReference type="PANTHER" id="PTHR21366:SF14">
    <property type="entry name" value="GLYOXALASE DOMAIN-CONTAINING PROTEIN 5"/>
    <property type="match status" value="1"/>
</dbReference>
<dbReference type="PANTHER" id="PTHR21366">
    <property type="entry name" value="GLYOXALASE FAMILY PROTEIN"/>
    <property type="match status" value="1"/>
</dbReference>
<dbReference type="GO" id="GO:0016829">
    <property type="term" value="F:lyase activity"/>
    <property type="evidence" value="ECO:0007669"/>
    <property type="project" value="UniProtKB-KW"/>
</dbReference>
<dbReference type="CDD" id="cd07253">
    <property type="entry name" value="GLOD5"/>
    <property type="match status" value="1"/>
</dbReference>
<keyword evidence="3" id="KW-1185">Reference proteome</keyword>
<evidence type="ECO:0000313" key="2">
    <source>
        <dbReference type="EMBL" id="PVX41419.1"/>
    </source>
</evidence>
<sequence length="127" mass="14135">MIKVSNLDHFVLTISDIDKTVAFYADILEFDVVRFGENRTALVFGKSKINLHLQGKEIAPHAKNPTLGSADLCFIVENPLTEVVEHLQKHHIPVESGIVPRTGACGPIESLYLRDPDGNLIELSRYL</sequence>
<evidence type="ECO:0000313" key="3">
    <source>
        <dbReference type="Proteomes" id="UP000245909"/>
    </source>
</evidence>
<gene>
    <name evidence="2" type="ORF">C8D76_102115</name>
</gene>
<proteinExistence type="predicted"/>
<dbReference type="InterPro" id="IPR029068">
    <property type="entry name" value="Glyas_Bleomycin-R_OHBP_Dase"/>
</dbReference>
<dbReference type="PROSITE" id="PS51819">
    <property type="entry name" value="VOC"/>
    <property type="match status" value="1"/>
</dbReference>
<keyword evidence="2" id="KW-0456">Lyase</keyword>
<dbReference type="GO" id="GO:0051213">
    <property type="term" value="F:dioxygenase activity"/>
    <property type="evidence" value="ECO:0007669"/>
    <property type="project" value="UniProtKB-KW"/>
</dbReference>
<feature type="domain" description="VOC" evidence="1">
    <location>
        <begin position="6"/>
        <end position="126"/>
    </location>
</feature>
<accession>A0A2U0TCU9</accession>
<dbReference type="InterPro" id="IPR004360">
    <property type="entry name" value="Glyas_Fos-R_dOase_dom"/>
</dbReference>
<dbReference type="Gene3D" id="3.10.180.10">
    <property type="entry name" value="2,3-Dihydroxybiphenyl 1,2-Dioxygenase, domain 1"/>
    <property type="match status" value="1"/>
</dbReference>
<dbReference type="InterPro" id="IPR037523">
    <property type="entry name" value="VOC_core"/>
</dbReference>
<dbReference type="Proteomes" id="UP000245909">
    <property type="component" value="Unassembled WGS sequence"/>
</dbReference>
<evidence type="ECO:0000259" key="1">
    <source>
        <dbReference type="PROSITE" id="PS51819"/>
    </source>
</evidence>
<comment type="caution">
    <text evidence="2">The sequence shown here is derived from an EMBL/GenBank/DDBJ whole genome shotgun (WGS) entry which is preliminary data.</text>
</comment>
<dbReference type="Pfam" id="PF00903">
    <property type="entry name" value="Glyoxalase"/>
    <property type="match status" value="1"/>
</dbReference>
<dbReference type="EMBL" id="QENU01000002">
    <property type="protein sequence ID" value="PVX41419.1"/>
    <property type="molecule type" value="Genomic_DNA"/>
</dbReference>
<reference evidence="2 3" key="1">
    <citation type="submission" date="2018-05" db="EMBL/GenBank/DDBJ databases">
        <title>Genomic Encyclopedia of Type Strains, Phase IV (KMG-IV): sequencing the most valuable type-strain genomes for metagenomic binning, comparative biology and taxonomic classification.</title>
        <authorList>
            <person name="Goeker M."/>
        </authorList>
    </citation>
    <scope>NUCLEOTIDE SEQUENCE [LARGE SCALE GENOMIC DNA]</scope>
    <source>
        <strain evidence="2 3">DSM 22999</strain>
    </source>
</reference>
<name>A0A2U0TCU9_9PAST</name>
<keyword evidence="2" id="KW-0223">Dioxygenase</keyword>
<keyword evidence="2" id="KW-0560">Oxidoreductase</keyword>
<dbReference type="SUPFAM" id="SSF54593">
    <property type="entry name" value="Glyoxalase/Bleomycin resistance protein/Dihydroxybiphenyl dioxygenase"/>
    <property type="match status" value="1"/>
</dbReference>
<protein>
    <submittedName>
        <fullName evidence="2">Catechol 2,3-dioxygenase-like lactoylglutathione lyase family enzyme</fullName>
    </submittedName>
</protein>
<dbReference type="InterPro" id="IPR050383">
    <property type="entry name" value="GlyoxalaseI/FosfomycinResist"/>
</dbReference>
<dbReference type="AlphaFoldDB" id="A0A2U0TCU9"/>
<organism evidence="2 3">
    <name type="scientific">Alitibacter langaaensis DSM 22999</name>
    <dbReference type="NCBI Taxonomy" id="1122935"/>
    <lineage>
        <taxon>Bacteria</taxon>
        <taxon>Pseudomonadati</taxon>
        <taxon>Pseudomonadota</taxon>
        <taxon>Gammaproteobacteria</taxon>
        <taxon>Pasteurellales</taxon>
        <taxon>Pasteurellaceae</taxon>
        <taxon>Alitibacter</taxon>
    </lineage>
</organism>
<dbReference type="RefSeq" id="WP_207774986.1">
    <property type="nucleotide sequence ID" value="NZ_QENU01000002.1"/>
</dbReference>